<dbReference type="GO" id="GO:0005829">
    <property type="term" value="C:cytosol"/>
    <property type="evidence" value="ECO:0007669"/>
    <property type="project" value="UniProtKB-ARBA"/>
</dbReference>
<evidence type="ECO:0000256" key="2">
    <source>
        <dbReference type="ARBA" id="ARBA00022490"/>
    </source>
</evidence>
<feature type="domain" description="CSD" evidence="4">
    <location>
        <begin position="6"/>
        <end position="70"/>
    </location>
</feature>
<evidence type="ECO:0000313" key="9">
    <source>
        <dbReference type="Proteomes" id="UP000866496"/>
    </source>
</evidence>
<dbReference type="EMBL" id="DACWHX010000015">
    <property type="protein sequence ID" value="HAU1881043.1"/>
    <property type="molecule type" value="Genomic_DNA"/>
</dbReference>
<dbReference type="AlphaFoldDB" id="A0A2S6F8A8"/>
<dbReference type="PIRSF" id="PIRSF002599">
    <property type="entry name" value="Cold_shock_A"/>
    <property type="match status" value="1"/>
</dbReference>
<evidence type="ECO:0000313" key="7">
    <source>
        <dbReference type="EMBL" id="PPK30358.1"/>
    </source>
</evidence>
<name>A0A2S6F8A8_LEGPN</name>
<evidence type="ECO:0000256" key="3">
    <source>
        <dbReference type="RuleBase" id="RU000408"/>
    </source>
</evidence>
<dbReference type="Proteomes" id="UP000866496">
    <property type="component" value="Unassembled WGS sequence"/>
</dbReference>
<dbReference type="OrthoDB" id="9810590at2"/>
<dbReference type="Pfam" id="PF00313">
    <property type="entry name" value="CSD"/>
    <property type="match status" value="1"/>
</dbReference>
<dbReference type="InterPro" id="IPR012156">
    <property type="entry name" value="Cold_shock_CspA"/>
</dbReference>
<dbReference type="InterPro" id="IPR051373">
    <property type="entry name" value="Lin-28_RNA-binding"/>
</dbReference>
<evidence type="ECO:0000313" key="8">
    <source>
        <dbReference type="Proteomes" id="UP000239239"/>
    </source>
</evidence>
<sequence length="79" mass="9047">MRMSQRETGHVKWFNEKKGFGFIVNQKGEDIFVHYKDIQGVGFKTLHENDPVTFELDRGPKGLKAQNVVVASESVHTEE</sequence>
<dbReference type="Gene3D" id="2.40.50.140">
    <property type="entry name" value="Nucleic acid-binding proteins"/>
    <property type="match status" value="1"/>
</dbReference>
<evidence type="ECO:0000313" key="5">
    <source>
        <dbReference type="EMBL" id="HAU1881043.1"/>
    </source>
</evidence>
<dbReference type="PANTHER" id="PTHR46109">
    <property type="entry name" value="PROTEIN LIN-28"/>
    <property type="match status" value="1"/>
</dbReference>
<protein>
    <submittedName>
        <fullName evidence="5">Cold shock domain-containing protein</fullName>
    </submittedName>
</protein>
<accession>A0A2S6F8A8</accession>
<dbReference type="EMBL" id="DACWOD010000003">
    <property type="protein sequence ID" value="HAU2395653.1"/>
    <property type="molecule type" value="Genomic_DNA"/>
</dbReference>
<comment type="subcellular location">
    <subcellularLocation>
        <location evidence="1 3">Cytoplasm</location>
    </subcellularLocation>
</comment>
<organism evidence="5 9">
    <name type="scientific">Legionella pneumophila</name>
    <dbReference type="NCBI Taxonomy" id="446"/>
    <lineage>
        <taxon>Bacteria</taxon>
        <taxon>Pseudomonadati</taxon>
        <taxon>Pseudomonadota</taxon>
        <taxon>Gammaproteobacteria</taxon>
        <taxon>Legionellales</taxon>
        <taxon>Legionellaceae</taxon>
        <taxon>Legionella</taxon>
    </lineage>
</organism>
<dbReference type="PANTHER" id="PTHR46109:SF1">
    <property type="entry name" value="PROTEIN LIN-28 HOMOLOG"/>
    <property type="match status" value="1"/>
</dbReference>
<proteinExistence type="predicted"/>
<dbReference type="GO" id="GO:0031054">
    <property type="term" value="P:pre-miRNA processing"/>
    <property type="evidence" value="ECO:0007669"/>
    <property type="project" value="TreeGrafter"/>
</dbReference>
<dbReference type="Proteomes" id="UP000863577">
    <property type="component" value="Unassembled WGS sequence"/>
</dbReference>
<dbReference type="InterPro" id="IPR011129">
    <property type="entry name" value="CSD"/>
</dbReference>
<dbReference type="EMBL" id="PQWY01000011">
    <property type="protein sequence ID" value="PPK30358.1"/>
    <property type="molecule type" value="Genomic_DNA"/>
</dbReference>
<gene>
    <name evidence="7" type="ORF">C3928_06200</name>
    <name evidence="5" type="ORF">JBJ86_12425</name>
    <name evidence="6" type="ORF">JBK99_04825</name>
</gene>
<keyword evidence="2" id="KW-0963">Cytoplasm</keyword>
<reference evidence="7 8" key="2">
    <citation type="submission" date="2018-02" db="EMBL/GenBank/DDBJ databases">
        <title>Draft genome sequences of four Legionella pneumophila clinical strains isolated in Ontario.</title>
        <authorList>
            <person name="Fortuna A."/>
            <person name="Ramnarine R."/>
            <person name="Li A."/>
            <person name="Frantz C."/>
            <person name="Mallo G."/>
        </authorList>
    </citation>
    <scope>NUCLEOTIDE SEQUENCE [LARGE SCALE GENOMIC DNA]</scope>
    <source>
        <strain evidence="7 8">LG61</strain>
    </source>
</reference>
<dbReference type="GO" id="GO:0003729">
    <property type="term" value="F:mRNA binding"/>
    <property type="evidence" value="ECO:0007669"/>
    <property type="project" value="TreeGrafter"/>
</dbReference>
<evidence type="ECO:0000259" key="4">
    <source>
        <dbReference type="PROSITE" id="PS51857"/>
    </source>
</evidence>
<comment type="caution">
    <text evidence="5">The sequence shown here is derived from an EMBL/GenBank/DDBJ whole genome shotgun (WGS) entry which is preliminary data.</text>
</comment>
<reference evidence="5" key="1">
    <citation type="journal article" date="2018" name="Genome Biol.">
        <title>SKESA: strategic k-mer extension for scrupulous assemblies.</title>
        <authorList>
            <person name="Souvorov A."/>
            <person name="Agarwala R."/>
            <person name="Lipman D.J."/>
        </authorList>
    </citation>
    <scope>NUCLEOTIDE SEQUENCE</scope>
    <source>
        <strain evidence="5">AZ00058701</strain>
        <strain evidence="6">CL18-200174</strain>
    </source>
</reference>
<dbReference type="PROSITE" id="PS51857">
    <property type="entry name" value="CSD_2"/>
    <property type="match status" value="1"/>
</dbReference>
<dbReference type="PROSITE" id="PS00352">
    <property type="entry name" value="CSD_1"/>
    <property type="match status" value="1"/>
</dbReference>
<dbReference type="InterPro" id="IPR019844">
    <property type="entry name" value="CSD_CS"/>
</dbReference>
<evidence type="ECO:0000313" key="6">
    <source>
        <dbReference type="EMBL" id="HAU2395653.1"/>
    </source>
</evidence>
<dbReference type="InterPro" id="IPR012340">
    <property type="entry name" value="NA-bd_OB-fold"/>
</dbReference>
<evidence type="ECO:0000256" key="1">
    <source>
        <dbReference type="ARBA" id="ARBA00004496"/>
    </source>
</evidence>
<dbReference type="Proteomes" id="UP000239239">
    <property type="component" value="Unassembled WGS sequence"/>
</dbReference>
<dbReference type="SMART" id="SM00357">
    <property type="entry name" value="CSP"/>
    <property type="match status" value="1"/>
</dbReference>
<dbReference type="CDD" id="cd04458">
    <property type="entry name" value="CSP_CDS"/>
    <property type="match status" value="1"/>
</dbReference>
<dbReference type="InterPro" id="IPR002059">
    <property type="entry name" value="CSP_DNA-bd"/>
</dbReference>
<dbReference type="SUPFAM" id="SSF50249">
    <property type="entry name" value="Nucleic acid-binding proteins"/>
    <property type="match status" value="1"/>
</dbReference>
<reference evidence="5" key="3">
    <citation type="submission" date="2019-10" db="EMBL/GenBank/DDBJ databases">
        <authorList>
            <consortium name="NCBI Pathogen Detection Project"/>
        </authorList>
    </citation>
    <scope>NUCLEOTIDE SEQUENCE</scope>
    <source>
        <strain evidence="5">AZ00058701</strain>
        <strain evidence="6">CL18-200174</strain>
    </source>
</reference>
<dbReference type="PRINTS" id="PR00050">
    <property type="entry name" value="COLDSHOCK"/>
</dbReference>